<evidence type="ECO:0000313" key="2">
    <source>
        <dbReference type="Proteomes" id="UP000036902"/>
    </source>
</evidence>
<dbReference type="STRING" id="1134435.AC731_009480"/>
<dbReference type="EMBL" id="CP014646">
    <property type="protein sequence ID" value="AMO37164.1"/>
    <property type="molecule type" value="Genomic_DNA"/>
</dbReference>
<evidence type="ECO:0000313" key="1">
    <source>
        <dbReference type="EMBL" id="AMO37164.1"/>
    </source>
</evidence>
<name>A0A127K683_9RHOO</name>
<organism evidence="1 2">
    <name type="scientific">Thauera humireducens</name>
    <dbReference type="NCBI Taxonomy" id="1134435"/>
    <lineage>
        <taxon>Bacteria</taxon>
        <taxon>Pseudomonadati</taxon>
        <taxon>Pseudomonadota</taxon>
        <taxon>Betaproteobacteria</taxon>
        <taxon>Rhodocyclales</taxon>
        <taxon>Zoogloeaceae</taxon>
        <taxon>Thauera</taxon>
    </lineage>
</organism>
<accession>A0A127K683</accession>
<gene>
    <name evidence="1" type="ORF">AC731_009480</name>
</gene>
<dbReference type="AlphaFoldDB" id="A0A127K683"/>
<protein>
    <recommendedName>
        <fullName evidence="3">Phage tail protein</fullName>
    </recommendedName>
</protein>
<proteinExistence type="predicted"/>
<dbReference type="InterPro" id="IPR032495">
    <property type="entry name" value="Phage_TTP_11"/>
</dbReference>
<dbReference type="KEGG" id="thu:AC731_009480"/>
<keyword evidence="2" id="KW-1185">Reference proteome</keyword>
<reference evidence="2" key="1">
    <citation type="submission" date="2016-03" db="EMBL/GenBank/DDBJ databases">
        <authorList>
            <person name="Ma C."/>
            <person name="Zhou S."/>
            <person name="Yang G."/>
        </authorList>
    </citation>
    <scope>NUCLEOTIDE SEQUENCE [LARGE SCALE GENOMIC DNA]</scope>
    <source>
        <strain evidence="2">SgZ-1</strain>
    </source>
</reference>
<sequence length="151" mass="15833">MAKLTQGTKLYWIKDATTVVAVDAVSISGISAQRDSIETTTLSDNAKTFAPGLMSPGSAQFTIQFDPSNTAHKDLHAAYVAGTQIKWALGWSDGTAAPTATAGAFTLPPTRSFMSFEGYVSDVTFDFSLNSVVTSQVSVQVSGMPTISAKA</sequence>
<dbReference type="Gene3D" id="4.10.410.40">
    <property type="match status" value="1"/>
</dbReference>
<evidence type="ECO:0008006" key="3">
    <source>
        <dbReference type="Google" id="ProtNLM"/>
    </source>
</evidence>
<dbReference type="Proteomes" id="UP000036902">
    <property type="component" value="Chromosome"/>
</dbReference>
<dbReference type="RefSeq" id="WP_048705553.1">
    <property type="nucleotide sequence ID" value="NZ_CP014646.1"/>
</dbReference>
<dbReference type="Pfam" id="PF16460">
    <property type="entry name" value="Phage_TTP_11"/>
    <property type="match status" value="1"/>
</dbReference>